<name>A0A4Y7KEN3_PAPSO</name>
<protein>
    <submittedName>
        <fullName evidence="1">Uncharacterized protein</fullName>
    </submittedName>
</protein>
<proteinExistence type="predicted"/>
<dbReference type="EMBL" id="CM010721">
    <property type="protein sequence ID" value="RZC71307.1"/>
    <property type="molecule type" value="Genomic_DNA"/>
</dbReference>
<evidence type="ECO:0000313" key="1">
    <source>
        <dbReference type="EMBL" id="RZC71307.1"/>
    </source>
</evidence>
<evidence type="ECO:0000313" key="2">
    <source>
        <dbReference type="Proteomes" id="UP000316621"/>
    </source>
</evidence>
<dbReference type="Proteomes" id="UP000316621">
    <property type="component" value="Chromosome 7"/>
</dbReference>
<gene>
    <name evidence="1" type="ORF">C5167_034482</name>
</gene>
<sequence>MDLAAAMDEEDIGKLTDAVKEFDSITRRVD</sequence>
<accession>A0A4Y7KEN3</accession>
<organism evidence="1 2">
    <name type="scientific">Papaver somniferum</name>
    <name type="common">Opium poppy</name>
    <dbReference type="NCBI Taxonomy" id="3469"/>
    <lineage>
        <taxon>Eukaryota</taxon>
        <taxon>Viridiplantae</taxon>
        <taxon>Streptophyta</taxon>
        <taxon>Embryophyta</taxon>
        <taxon>Tracheophyta</taxon>
        <taxon>Spermatophyta</taxon>
        <taxon>Magnoliopsida</taxon>
        <taxon>Ranunculales</taxon>
        <taxon>Papaveraceae</taxon>
        <taxon>Papaveroideae</taxon>
        <taxon>Papaver</taxon>
    </lineage>
</organism>
<dbReference type="AlphaFoldDB" id="A0A4Y7KEN3"/>
<keyword evidence="2" id="KW-1185">Reference proteome</keyword>
<dbReference type="Gramene" id="RZC71307">
    <property type="protein sequence ID" value="RZC71307"/>
    <property type="gene ID" value="C5167_034482"/>
</dbReference>
<reference evidence="1 2" key="1">
    <citation type="journal article" date="2018" name="Science">
        <title>The opium poppy genome and morphinan production.</title>
        <authorList>
            <person name="Guo L."/>
            <person name="Winzer T."/>
            <person name="Yang X."/>
            <person name="Li Y."/>
            <person name="Ning Z."/>
            <person name="He Z."/>
            <person name="Teodor R."/>
            <person name="Lu Y."/>
            <person name="Bowser T.A."/>
            <person name="Graham I.A."/>
            <person name="Ye K."/>
        </authorList>
    </citation>
    <scope>NUCLEOTIDE SEQUENCE [LARGE SCALE GENOMIC DNA]</scope>
    <source>
        <strain evidence="2">cv. HN1</strain>
        <tissue evidence="1">Leaves</tissue>
    </source>
</reference>